<dbReference type="PANTHER" id="PTHR19139:SF284">
    <property type="entry name" value="AQUAPORIN"/>
    <property type="match status" value="1"/>
</dbReference>
<comment type="similarity">
    <text evidence="2 7">Belongs to the MIP/aquaporin (TC 1.A.8) family.</text>
</comment>
<keyword evidence="5 8" id="KW-1133">Transmembrane helix</keyword>
<evidence type="ECO:0000256" key="5">
    <source>
        <dbReference type="ARBA" id="ARBA00022989"/>
    </source>
</evidence>
<reference evidence="10" key="1">
    <citation type="submission" date="2017-02" db="UniProtKB">
        <authorList>
            <consortium name="WormBaseParasite"/>
        </authorList>
    </citation>
    <scope>IDENTIFICATION</scope>
</reference>
<evidence type="ECO:0000256" key="8">
    <source>
        <dbReference type="SAM" id="Phobius"/>
    </source>
</evidence>
<dbReference type="GO" id="GO:0015250">
    <property type="term" value="F:water channel activity"/>
    <property type="evidence" value="ECO:0007669"/>
    <property type="project" value="TreeGrafter"/>
</dbReference>
<dbReference type="InterPro" id="IPR023271">
    <property type="entry name" value="Aquaporin-like"/>
</dbReference>
<accession>A0A0N4UCQ8</accession>
<dbReference type="Gene3D" id="1.20.1080.10">
    <property type="entry name" value="Glycerol uptake facilitator protein"/>
    <property type="match status" value="1"/>
</dbReference>
<evidence type="ECO:0000256" key="4">
    <source>
        <dbReference type="ARBA" id="ARBA00022692"/>
    </source>
</evidence>
<dbReference type="PANTHER" id="PTHR19139">
    <property type="entry name" value="AQUAPORIN TRANSPORTER"/>
    <property type="match status" value="1"/>
</dbReference>
<sequence>LADETIVNAALSHGITIFVLAASLGHISGGHFNPAVTLTVILCEKLKLTHGILYITAQLFGGFCGALLARAVSYESNFLAINGGATILSPNYGWYQGLVVEAITTFVLTQSVIMTAVDTSSNMLAPLAIGLSTSSSGAISGASMNPARSLGPAFVSWMFGVDSSLLWSYHFIYWIGPLIGALITSLLYRIIITD</sequence>
<dbReference type="WBParaSite" id="DME_0000506201-mRNA-1">
    <property type="protein sequence ID" value="DME_0000506201-mRNA-1"/>
    <property type="gene ID" value="DME_0000506201"/>
</dbReference>
<evidence type="ECO:0000256" key="2">
    <source>
        <dbReference type="ARBA" id="ARBA00006175"/>
    </source>
</evidence>
<dbReference type="InterPro" id="IPR000425">
    <property type="entry name" value="MIP"/>
</dbReference>
<comment type="subcellular location">
    <subcellularLocation>
        <location evidence="1">Membrane</location>
        <topology evidence="1">Multi-pass membrane protein</topology>
    </subcellularLocation>
</comment>
<protein>
    <submittedName>
        <fullName evidence="10">Aquaporin</fullName>
    </submittedName>
</protein>
<evidence type="ECO:0000313" key="9">
    <source>
        <dbReference type="Proteomes" id="UP000038040"/>
    </source>
</evidence>
<name>A0A0N4UCQ8_DRAME</name>
<evidence type="ECO:0000256" key="7">
    <source>
        <dbReference type="RuleBase" id="RU000477"/>
    </source>
</evidence>
<dbReference type="PROSITE" id="PS00221">
    <property type="entry name" value="MIP"/>
    <property type="match status" value="1"/>
</dbReference>
<keyword evidence="6 8" id="KW-0472">Membrane</keyword>
<dbReference type="AlphaFoldDB" id="A0A0N4UCQ8"/>
<feature type="transmembrane region" description="Helical" evidence="8">
    <location>
        <begin position="6"/>
        <end position="27"/>
    </location>
</feature>
<feature type="transmembrane region" description="Helical" evidence="8">
    <location>
        <begin position="48"/>
        <end position="72"/>
    </location>
</feature>
<feature type="transmembrane region" description="Helical" evidence="8">
    <location>
        <begin position="92"/>
        <end position="117"/>
    </location>
</feature>
<organism evidence="9 10">
    <name type="scientific">Dracunculus medinensis</name>
    <name type="common">Guinea worm</name>
    <dbReference type="NCBI Taxonomy" id="318479"/>
    <lineage>
        <taxon>Eukaryota</taxon>
        <taxon>Metazoa</taxon>
        <taxon>Ecdysozoa</taxon>
        <taxon>Nematoda</taxon>
        <taxon>Chromadorea</taxon>
        <taxon>Rhabditida</taxon>
        <taxon>Spirurina</taxon>
        <taxon>Dracunculoidea</taxon>
        <taxon>Dracunculidae</taxon>
        <taxon>Dracunculus</taxon>
    </lineage>
</organism>
<dbReference type="GO" id="GO:0005886">
    <property type="term" value="C:plasma membrane"/>
    <property type="evidence" value="ECO:0007669"/>
    <property type="project" value="TreeGrafter"/>
</dbReference>
<evidence type="ECO:0000256" key="3">
    <source>
        <dbReference type="ARBA" id="ARBA00022448"/>
    </source>
</evidence>
<dbReference type="Pfam" id="PF00230">
    <property type="entry name" value="MIP"/>
    <property type="match status" value="1"/>
</dbReference>
<evidence type="ECO:0000313" key="10">
    <source>
        <dbReference type="WBParaSite" id="DME_0000506201-mRNA-1"/>
    </source>
</evidence>
<keyword evidence="4 7" id="KW-0812">Transmembrane</keyword>
<keyword evidence="3 7" id="KW-0813">Transport</keyword>
<evidence type="ECO:0000256" key="1">
    <source>
        <dbReference type="ARBA" id="ARBA00004141"/>
    </source>
</evidence>
<proteinExistence type="inferred from homology"/>
<dbReference type="SUPFAM" id="SSF81338">
    <property type="entry name" value="Aquaporin-like"/>
    <property type="match status" value="1"/>
</dbReference>
<feature type="transmembrane region" description="Helical" evidence="8">
    <location>
        <begin position="167"/>
        <end position="188"/>
    </location>
</feature>
<dbReference type="PRINTS" id="PR00783">
    <property type="entry name" value="MINTRINSICP"/>
</dbReference>
<dbReference type="Proteomes" id="UP000038040">
    <property type="component" value="Unplaced"/>
</dbReference>
<dbReference type="InterPro" id="IPR034294">
    <property type="entry name" value="Aquaporin_transptr"/>
</dbReference>
<evidence type="ECO:0000256" key="6">
    <source>
        <dbReference type="ARBA" id="ARBA00023136"/>
    </source>
</evidence>
<dbReference type="InterPro" id="IPR022357">
    <property type="entry name" value="MIP_CS"/>
</dbReference>